<evidence type="ECO:0000313" key="2">
    <source>
        <dbReference type="Proteomes" id="UP000828251"/>
    </source>
</evidence>
<comment type="caution">
    <text evidence="1">The sequence shown here is derived from an EMBL/GenBank/DDBJ whole genome shotgun (WGS) entry which is preliminary data.</text>
</comment>
<protein>
    <submittedName>
        <fullName evidence="1">Uncharacterized protein</fullName>
    </submittedName>
</protein>
<keyword evidence="2" id="KW-1185">Reference proteome</keyword>
<dbReference type="Proteomes" id="UP000828251">
    <property type="component" value="Unassembled WGS sequence"/>
</dbReference>
<accession>A0A9D4AA24</accession>
<sequence length="82" mass="9308">MQIGSGPEPNRELRKILKIQVKNGAHARVLWSHTLVSPTRAKLLENYFSFRTYRGFHPVEHTPVSLARVLHTASTCPYSLPV</sequence>
<dbReference type="AlphaFoldDB" id="A0A9D4AA24"/>
<dbReference type="EMBL" id="JAIQCV010000005">
    <property type="protein sequence ID" value="KAH1097687.1"/>
    <property type="molecule type" value="Genomic_DNA"/>
</dbReference>
<gene>
    <name evidence="1" type="ORF">J1N35_014608</name>
</gene>
<name>A0A9D4AA24_9ROSI</name>
<evidence type="ECO:0000313" key="1">
    <source>
        <dbReference type="EMBL" id="KAH1097687.1"/>
    </source>
</evidence>
<reference evidence="1 2" key="1">
    <citation type="journal article" date="2021" name="Plant Biotechnol. J.">
        <title>Multi-omics assisted identification of the key and species-specific regulatory components of drought-tolerant mechanisms in Gossypium stocksii.</title>
        <authorList>
            <person name="Yu D."/>
            <person name="Ke L."/>
            <person name="Zhang D."/>
            <person name="Wu Y."/>
            <person name="Sun Y."/>
            <person name="Mei J."/>
            <person name="Sun J."/>
            <person name="Sun Y."/>
        </authorList>
    </citation>
    <scope>NUCLEOTIDE SEQUENCE [LARGE SCALE GENOMIC DNA]</scope>
    <source>
        <strain evidence="2">cv. E1</strain>
        <tissue evidence="1">Leaf</tissue>
    </source>
</reference>
<organism evidence="1 2">
    <name type="scientific">Gossypium stocksii</name>
    <dbReference type="NCBI Taxonomy" id="47602"/>
    <lineage>
        <taxon>Eukaryota</taxon>
        <taxon>Viridiplantae</taxon>
        <taxon>Streptophyta</taxon>
        <taxon>Embryophyta</taxon>
        <taxon>Tracheophyta</taxon>
        <taxon>Spermatophyta</taxon>
        <taxon>Magnoliopsida</taxon>
        <taxon>eudicotyledons</taxon>
        <taxon>Gunneridae</taxon>
        <taxon>Pentapetalae</taxon>
        <taxon>rosids</taxon>
        <taxon>malvids</taxon>
        <taxon>Malvales</taxon>
        <taxon>Malvaceae</taxon>
        <taxon>Malvoideae</taxon>
        <taxon>Gossypium</taxon>
    </lineage>
</organism>
<proteinExistence type="predicted"/>